<feature type="signal peptide" evidence="1">
    <location>
        <begin position="1"/>
        <end position="27"/>
    </location>
</feature>
<dbReference type="EMBL" id="LOTN01000013">
    <property type="protein sequence ID" value="KUZ94395.1"/>
    <property type="molecule type" value="Genomic_DNA"/>
</dbReference>
<dbReference type="EMBL" id="LOXM01000182">
    <property type="protein sequence ID" value="KVG61771.1"/>
    <property type="molecule type" value="Genomic_DNA"/>
</dbReference>
<comment type="caution">
    <text evidence="3">The sequence shown here is derived from an EMBL/GenBank/DDBJ whole genome shotgun (WGS) entry which is preliminary data.</text>
</comment>
<dbReference type="Proteomes" id="UP000064029">
    <property type="component" value="Unassembled WGS sequence"/>
</dbReference>
<accession>A0A102JCM0</accession>
<evidence type="ECO:0008006" key="6">
    <source>
        <dbReference type="Google" id="ProtNLM"/>
    </source>
</evidence>
<dbReference type="RefSeq" id="WP_059609371.1">
    <property type="nucleotide sequence ID" value="NZ_CP013370.1"/>
</dbReference>
<protein>
    <recommendedName>
        <fullName evidence="6">DUF2844 domain-containing protein</fullName>
    </recommendedName>
</protein>
<proteinExistence type="predicted"/>
<dbReference type="OrthoDB" id="7561239at2"/>
<dbReference type="Pfam" id="PF11005">
    <property type="entry name" value="DUF2844"/>
    <property type="match status" value="1"/>
</dbReference>
<dbReference type="InterPro" id="IPR021267">
    <property type="entry name" value="DUF2844"/>
</dbReference>
<sequence>MKLKRLGCAVACATASMGVLWSIHAHAELGGAPMSPPADDHAATVRALQRAMRAADGSSASAPAYTVRELSLASGTVIHEYTSAAGTVFGVAWRGPSMPDLGQVFGSYLPQYKAGVEAAHAARGWRAPVSVDSSAIVIRTGGHMGSFSGQAWLPQALPAGVTGNDIQ</sequence>
<dbReference type="Proteomes" id="UP000065521">
    <property type="component" value="Unassembled WGS sequence"/>
</dbReference>
<organism evidence="3 4">
    <name type="scientific">Burkholderia ubonensis</name>
    <dbReference type="NCBI Taxonomy" id="101571"/>
    <lineage>
        <taxon>Bacteria</taxon>
        <taxon>Pseudomonadati</taxon>
        <taxon>Pseudomonadota</taxon>
        <taxon>Betaproteobacteria</taxon>
        <taxon>Burkholderiales</taxon>
        <taxon>Burkholderiaceae</taxon>
        <taxon>Burkholderia</taxon>
        <taxon>Burkholderia cepacia complex</taxon>
    </lineage>
</organism>
<evidence type="ECO:0000313" key="3">
    <source>
        <dbReference type="EMBL" id="KVG61771.1"/>
    </source>
</evidence>
<reference evidence="4 5" key="1">
    <citation type="submission" date="2015-11" db="EMBL/GenBank/DDBJ databases">
        <title>Expanding the genomic diversity of Burkholderia species for the development of highly accurate diagnostics.</title>
        <authorList>
            <person name="Sahl J."/>
            <person name="Keim P."/>
            <person name="Wagner D."/>
        </authorList>
    </citation>
    <scope>NUCLEOTIDE SEQUENCE [LARGE SCALE GENOMIC DNA]</scope>
    <source>
        <strain evidence="3 4">MSMB2036</strain>
        <strain evidence="2 5">RF32-BP4</strain>
    </source>
</reference>
<evidence type="ECO:0000256" key="1">
    <source>
        <dbReference type="SAM" id="SignalP"/>
    </source>
</evidence>
<feature type="chain" id="PRO_5010782745" description="DUF2844 domain-containing protein" evidence="1">
    <location>
        <begin position="28"/>
        <end position="167"/>
    </location>
</feature>
<gene>
    <name evidence="2" type="ORF">WI38_07030</name>
    <name evidence="3" type="ORF">WJ33_30740</name>
</gene>
<evidence type="ECO:0000313" key="2">
    <source>
        <dbReference type="EMBL" id="KUZ94395.1"/>
    </source>
</evidence>
<evidence type="ECO:0000313" key="4">
    <source>
        <dbReference type="Proteomes" id="UP000064029"/>
    </source>
</evidence>
<evidence type="ECO:0000313" key="5">
    <source>
        <dbReference type="Proteomes" id="UP000065521"/>
    </source>
</evidence>
<keyword evidence="1" id="KW-0732">Signal</keyword>
<name>A0A102JCM0_9BURK</name>
<dbReference type="AlphaFoldDB" id="A0A102JCM0"/>